<dbReference type="GO" id="GO:0003697">
    <property type="term" value="F:single-stranded DNA binding"/>
    <property type="evidence" value="ECO:0007669"/>
    <property type="project" value="InterPro"/>
</dbReference>
<comment type="caution">
    <text evidence="10">The sequence shown here is derived from an EMBL/GenBank/DDBJ whole genome shotgun (WGS) entry which is preliminary data.</text>
</comment>
<dbReference type="RefSeq" id="WP_129224133.1">
    <property type="nucleotide sequence ID" value="NZ_QYBB01000003.1"/>
</dbReference>
<dbReference type="Pfam" id="PF02586">
    <property type="entry name" value="SRAP"/>
    <property type="match status" value="1"/>
</dbReference>
<dbReference type="InterPro" id="IPR036590">
    <property type="entry name" value="SRAP-like"/>
</dbReference>
<organism evidence="10 11">
    <name type="scientific">Lichenibacterium minor</name>
    <dbReference type="NCBI Taxonomy" id="2316528"/>
    <lineage>
        <taxon>Bacteria</taxon>
        <taxon>Pseudomonadati</taxon>
        <taxon>Pseudomonadota</taxon>
        <taxon>Alphaproteobacteria</taxon>
        <taxon>Hyphomicrobiales</taxon>
        <taxon>Lichenihabitantaceae</taxon>
        <taxon>Lichenibacterium</taxon>
    </lineage>
</organism>
<dbReference type="GO" id="GO:0106300">
    <property type="term" value="P:protein-DNA covalent cross-linking repair"/>
    <property type="evidence" value="ECO:0007669"/>
    <property type="project" value="InterPro"/>
</dbReference>
<comment type="similarity">
    <text evidence="1 8">Belongs to the SOS response-associated peptidase family.</text>
</comment>
<dbReference type="OrthoDB" id="9782620at2"/>
<evidence type="ECO:0000256" key="3">
    <source>
        <dbReference type="ARBA" id="ARBA00022763"/>
    </source>
</evidence>
<dbReference type="GO" id="GO:0006508">
    <property type="term" value="P:proteolysis"/>
    <property type="evidence" value="ECO:0007669"/>
    <property type="project" value="UniProtKB-KW"/>
</dbReference>
<evidence type="ECO:0000256" key="1">
    <source>
        <dbReference type="ARBA" id="ARBA00008136"/>
    </source>
</evidence>
<evidence type="ECO:0000256" key="2">
    <source>
        <dbReference type="ARBA" id="ARBA00022670"/>
    </source>
</evidence>
<feature type="region of interest" description="Disordered" evidence="9">
    <location>
        <begin position="203"/>
        <end position="230"/>
    </location>
</feature>
<dbReference type="AlphaFoldDB" id="A0A4Q2UDF3"/>
<dbReference type="EMBL" id="QYBB01000003">
    <property type="protein sequence ID" value="RYC33237.1"/>
    <property type="molecule type" value="Genomic_DNA"/>
</dbReference>
<keyword evidence="4 8" id="KW-0378">Hydrolase</keyword>
<dbReference type="PANTHER" id="PTHR13604:SF0">
    <property type="entry name" value="ABASIC SITE PROCESSING PROTEIN HMCES"/>
    <property type="match status" value="1"/>
</dbReference>
<dbReference type="PANTHER" id="PTHR13604">
    <property type="entry name" value="DC12-RELATED"/>
    <property type="match status" value="1"/>
</dbReference>
<name>A0A4Q2UDF3_9HYPH</name>
<evidence type="ECO:0000256" key="8">
    <source>
        <dbReference type="RuleBase" id="RU364100"/>
    </source>
</evidence>
<evidence type="ECO:0000313" key="11">
    <source>
        <dbReference type="Proteomes" id="UP000290759"/>
    </source>
</evidence>
<accession>A0A4Q2UDF3</accession>
<evidence type="ECO:0000313" key="10">
    <source>
        <dbReference type="EMBL" id="RYC33237.1"/>
    </source>
</evidence>
<proteinExistence type="inferred from homology"/>
<dbReference type="Gene3D" id="3.90.1680.10">
    <property type="entry name" value="SOS response associated peptidase-like"/>
    <property type="match status" value="1"/>
</dbReference>
<reference evidence="10 11" key="2">
    <citation type="submission" date="2019-02" db="EMBL/GenBank/DDBJ databases">
        <title>'Lichenibacterium ramalinii' gen. nov. sp. nov., 'Lichenibacterium minor' gen. nov. sp. nov.</title>
        <authorList>
            <person name="Pankratov T."/>
        </authorList>
    </citation>
    <scope>NUCLEOTIDE SEQUENCE [LARGE SCALE GENOMIC DNA]</scope>
    <source>
        <strain evidence="10 11">RmlP026</strain>
    </source>
</reference>
<keyword evidence="6" id="KW-0238">DNA-binding</keyword>
<dbReference type="Proteomes" id="UP000290759">
    <property type="component" value="Unassembled WGS sequence"/>
</dbReference>
<dbReference type="GO" id="GO:0008233">
    <property type="term" value="F:peptidase activity"/>
    <property type="evidence" value="ECO:0007669"/>
    <property type="project" value="UniProtKB-KW"/>
</dbReference>
<evidence type="ECO:0000256" key="5">
    <source>
        <dbReference type="ARBA" id="ARBA00023124"/>
    </source>
</evidence>
<gene>
    <name evidence="10" type="ORF">D3273_05070</name>
</gene>
<protein>
    <recommendedName>
        <fullName evidence="8">Abasic site processing protein</fullName>
        <ecNumber evidence="8">3.4.-.-</ecNumber>
    </recommendedName>
</protein>
<evidence type="ECO:0000256" key="6">
    <source>
        <dbReference type="ARBA" id="ARBA00023125"/>
    </source>
</evidence>
<reference evidence="10 11" key="1">
    <citation type="submission" date="2018-12" db="EMBL/GenBank/DDBJ databases">
        <authorList>
            <person name="Grouzdev D.S."/>
            <person name="Krutkina M.S."/>
        </authorList>
    </citation>
    <scope>NUCLEOTIDE SEQUENCE [LARGE SCALE GENOMIC DNA]</scope>
    <source>
        <strain evidence="10 11">RmlP026</strain>
    </source>
</reference>
<dbReference type="InterPro" id="IPR003738">
    <property type="entry name" value="SRAP"/>
</dbReference>
<evidence type="ECO:0000256" key="7">
    <source>
        <dbReference type="ARBA" id="ARBA00023239"/>
    </source>
</evidence>
<dbReference type="EC" id="3.4.-.-" evidence="8"/>
<keyword evidence="11" id="KW-1185">Reference proteome</keyword>
<evidence type="ECO:0000256" key="9">
    <source>
        <dbReference type="SAM" id="MobiDB-lite"/>
    </source>
</evidence>
<keyword evidence="7" id="KW-0456">Lyase</keyword>
<keyword evidence="3" id="KW-0227">DNA damage</keyword>
<keyword evidence="5" id="KW-0190">Covalent protein-DNA linkage</keyword>
<keyword evidence="2 8" id="KW-0645">Protease</keyword>
<evidence type="ECO:0000256" key="4">
    <source>
        <dbReference type="ARBA" id="ARBA00022801"/>
    </source>
</evidence>
<dbReference type="SUPFAM" id="SSF143081">
    <property type="entry name" value="BB1717-like"/>
    <property type="match status" value="1"/>
</dbReference>
<sequence>MCGRFTQRYTWAEVHAFLSVIGAPKNLRPRYNIAPTTEVDVVVDRGQGREIVPMRWGLVPVWWQKALKQVPSTFNARAETVASKPMFRDAFRKRRCIVPASGFFEWTDAKGGKQPHYFSAADGEILAFAGLWDRWTDPATGDEVLSCTVIVSGASAWMAPYHDRMPVLLGEADFDAWLAGEAGPEVLRPAAEAALREWPVSKRVNRPGADDDPALIEPVEGNDAQAALPL</sequence>
<dbReference type="GO" id="GO:0016829">
    <property type="term" value="F:lyase activity"/>
    <property type="evidence" value="ECO:0007669"/>
    <property type="project" value="UniProtKB-KW"/>
</dbReference>